<name>W7D298_9LIST</name>
<dbReference type="STRING" id="1265861.BCAMP_07200"/>
<proteinExistence type="predicted"/>
<dbReference type="RefSeq" id="WP_051456931.1">
    <property type="nucleotide sequence ID" value="NZ_AODH01000027.1"/>
</dbReference>
<sequence length="60" mass="7087">MKTPYDKLYSTVKFEKPIIPITACDLEQARKRVGIVYGANNYRQNIYVNRQNWQKKIHSG</sequence>
<keyword evidence="2" id="KW-1185">Reference proteome</keyword>
<protein>
    <submittedName>
        <fullName evidence="1">Uncharacterized protein</fullName>
    </submittedName>
</protein>
<evidence type="ECO:0000313" key="2">
    <source>
        <dbReference type="Proteomes" id="UP000019243"/>
    </source>
</evidence>
<dbReference type="Proteomes" id="UP000019243">
    <property type="component" value="Unassembled WGS sequence"/>
</dbReference>
<dbReference type="AlphaFoldDB" id="W7D298"/>
<accession>W7D298</accession>
<evidence type="ECO:0000313" key="1">
    <source>
        <dbReference type="EMBL" id="EUJ39403.1"/>
    </source>
</evidence>
<reference evidence="1 2" key="1">
    <citation type="submission" date="2012-12" db="EMBL/GenBank/DDBJ databases">
        <title>Novel taxa of Listeriaceae from agricultural environments in the United States.</title>
        <authorList>
            <person name="den Bakker H.C."/>
            <person name="Allred A."/>
            <person name="Warchocki S."/>
            <person name="Wright E.M."/>
            <person name="Burrell A."/>
            <person name="Nightingale K.K."/>
            <person name="Kephart D."/>
            <person name="Wiedmann M."/>
        </authorList>
    </citation>
    <scope>NUCLEOTIDE SEQUENCE [LARGE SCALE GENOMIC DNA]</scope>
    <source>
        <strain evidence="1 2">FSL F6-1037</strain>
    </source>
</reference>
<dbReference type="EMBL" id="AODH01000027">
    <property type="protein sequence ID" value="EUJ39403.1"/>
    <property type="molecule type" value="Genomic_DNA"/>
</dbReference>
<comment type="caution">
    <text evidence="1">The sequence shown here is derived from an EMBL/GenBank/DDBJ whole genome shotgun (WGS) entry which is preliminary data.</text>
</comment>
<gene>
    <name evidence="1" type="ORF">BCAMP_07200</name>
</gene>
<organism evidence="1 2">
    <name type="scientific">Brochothrix campestris FSL F6-1037</name>
    <dbReference type="NCBI Taxonomy" id="1265861"/>
    <lineage>
        <taxon>Bacteria</taxon>
        <taxon>Bacillati</taxon>
        <taxon>Bacillota</taxon>
        <taxon>Bacilli</taxon>
        <taxon>Bacillales</taxon>
        <taxon>Listeriaceae</taxon>
        <taxon>Brochothrix</taxon>
    </lineage>
</organism>